<dbReference type="GO" id="GO:0005044">
    <property type="term" value="F:scavenger receptor activity"/>
    <property type="evidence" value="ECO:0007669"/>
    <property type="project" value="InterPro"/>
</dbReference>
<sequence>MKRRRLLACIGSWGKNCKNNCTYGFFGHGCREVCSCNKQQQCDPVHGCQDLRNLSNLDSTTDKNGSDLDIVILSVVATIVLVVILSGIVYFRRKYAKTNRKEKKSSRTGTTIERNTNDRNYIYSDIRESKMVNSGDDTSFHYTLPRQCYKTEFENLSCKNKLQKTLPALKRFRFFQQKSAQNSSSEVAYDFCSEEKETIPYTQLIFKKAIQNTRENDIEHAYIHVIKR</sequence>
<dbReference type="Proteomes" id="UP000694844">
    <property type="component" value="Chromosome 1"/>
</dbReference>
<dbReference type="KEGG" id="cvn:111107036"/>
<feature type="transmembrane region" description="Helical" evidence="2">
    <location>
        <begin position="70"/>
        <end position="91"/>
    </location>
</feature>
<protein>
    <submittedName>
        <fullName evidence="4">Multiple epidermal growth factor-like domains protein 10</fullName>
    </submittedName>
</protein>
<evidence type="ECO:0000256" key="2">
    <source>
        <dbReference type="SAM" id="Phobius"/>
    </source>
</evidence>
<dbReference type="RefSeq" id="XP_022297689.1">
    <property type="nucleotide sequence ID" value="XM_022441981.1"/>
</dbReference>
<dbReference type="OrthoDB" id="6208173at2759"/>
<dbReference type="GeneID" id="111107036"/>
<keyword evidence="3" id="KW-1185">Reference proteome</keyword>
<dbReference type="AlphaFoldDB" id="A0A8B8B4U7"/>
<keyword evidence="2" id="KW-1133">Transmembrane helix</keyword>
<keyword evidence="2" id="KW-0812">Transmembrane</keyword>
<dbReference type="Gene3D" id="2.170.300.10">
    <property type="entry name" value="Tie2 ligand-binding domain superfamily"/>
    <property type="match status" value="1"/>
</dbReference>
<dbReference type="InterPro" id="IPR042635">
    <property type="entry name" value="MEGF10/SREC1/2-like"/>
</dbReference>
<proteinExistence type="predicted"/>
<accession>A0A8B8B4U7</accession>
<name>A0A8B8B4U7_CRAVI</name>
<organism evidence="3 4">
    <name type="scientific">Crassostrea virginica</name>
    <name type="common">Eastern oyster</name>
    <dbReference type="NCBI Taxonomy" id="6565"/>
    <lineage>
        <taxon>Eukaryota</taxon>
        <taxon>Metazoa</taxon>
        <taxon>Spiralia</taxon>
        <taxon>Lophotrochozoa</taxon>
        <taxon>Mollusca</taxon>
        <taxon>Bivalvia</taxon>
        <taxon>Autobranchia</taxon>
        <taxon>Pteriomorphia</taxon>
        <taxon>Ostreida</taxon>
        <taxon>Ostreoidea</taxon>
        <taxon>Ostreidae</taxon>
        <taxon>Crassostrea</taxon>
    </lineage>
</organism>
<keyword evidence="1" id="KW-0245">EGF-like domain</keyword>
<evidence type="ECO:0000313" key="4">
    <source>
        <dbReference type="RefSeq" id="XP_022297689.1"/>
    </source>
</evidence>
<reference evidence="3" key="1">
    <citation type="submission" date="2024-06" db="UniProtKB">
        <authorList>
            <consortium name="RefSeq"/>
        </authorList>
    </citation>
    <scope>NUCLEOTIDE SEQUENCE [LARGE SCALE GENOMIC DNA]</scope>
</reference>
<gene>
    <name evidence="4" type="primary">LOC111107036</name>
</gene>
<keyword evidence="2" id="KW-0472">Membrane</keyword>
<dbReference type="PANTHER" id="PTHR24043">
    <property type="entry name" value="SCAVENGER RECEPTOR CLASS F"/>
    <property type="match status" value="1"/>
</dbReference>
<evidence type="ECO:0000256" key="1">
    <source>
        <dbReference type="ARBA" id="ARBA00022536"/>
    </source>
</evidence>
<reference evidence="4" key="2">
    <citation type="submission" date="2025-08" db="UniProtKB">
        <authorList>
            <consortium name="RefSeq"/>
        </authorList>
    </citation>
    <scope>IDENTIFICATION</scope>
    <source>
        <tissue evidence="4">Whole sample</tissue>
    </source>
</reference>
<dbReference type="PANTHER" id="PTHR24043:SF8">
    <property type="entry name" value="EGF-LIKE DOMAIN-CONTAINING PROTEIN"/>
    <property type="match status" value="1"/>
</dbReference>
<evidence type="ECO:0000313" key="3">
    <source>
        <dbReference type="Proteomes" id="UP000694844"/>
    </source>
</evidence>